<evidence type="ECO:0000256" key="1">
    <source>
        <dbReference type="ARBA" id="ARBA00022676"/>
    </source>
</evidence>
<dbReference type="Gene3D" id="3.90.550.10">
    <property type="entry name" value="Spore Coat Polysaccharide Biosynthesis Protein SpsA, Chain A"/>
    <property type="match status" value="1"/>
</dbReference>
<protein>
    <submittedName>
        <fullName evidence="4">Glycosyltransferase</fullName>
    </submittedName>
</protein>
<dbReference type="AlphaFoldDB" id="A0A0S2W2X5"/>
<sequence length="339" mass="37845">MPIISIIVPVYKAEAVLPKCVESVLAQTFQDWELLLIDDGSPDGSGGLCDRYAAGDGRVRVFHKPNGGVSSARNLGMQAAAGEHILFVDADDWIAPELCATLLDALRSGQADTAGCAHWNVRPDGEKWAEPGAMPSGVYGSEEIRRGVVDRLLGSRLGKPGEVLNGYIWRFLFSRAILAEHDLRFSGAYLEDELFLMEYFCLSRRLAMVDAPLYYYLQNPASVTRNYLPDYMDTFRKFYADKSALAARYGLDDDDPEWRESTCWAGLLIAIGNEFAAGNPATMQEKKRRVAAYALESEMAEAIRKLKPRGLGRNKQIVANLVRRRWYTALALMYSLKNR</sequence>
<dbReference type="STRING" id="1297617.IB211_01323"/>
<keyword evidence="1" id="KW-0328">Glycosyltransferase</keyword>
<proteinExistence type="predicted"/>
<dbReference type="GO" id="GO:0016757">
    <property type="term" value="F:glycosyltransferase activity"/>
    <property type="evidence" value="ECO:0007669"/>
    <property type="project" value="UniProtKB-KW"/>
</dbReference>
<dbReference type="InterPro" id="IPR029044">
    <property type="entry name" value="Nucleotide-diphossugar_trans"/>
</dbReference>
<evidence type="ECO:0000313" key="4">
    <source>
        <dbReference type="EMBL" id="ALP93716.1"/>
    </source>
</evidence>
<reference evidence="4 5" key="1">
    <citation type="journal article" date="2015" name="Nat. Commun.">
        <title>Production of butyrate from lysine and the Amadori product fructoselysine by a human gut commensal.</title>
        <authorList>
            <person name="Bui T.P."/>
            <person name="Ritari J."/>
            <person name="Boeren S."/>
            <person name="de Waard P."/>
            <person name="Plugge C.M."/>
            <person name="de Vos W.M."/>
        </authorList>
    </citation>
    <scope>NUCLEOTIDE SEQUENCE [LARGE SCALE GENOMIC DNA]</scope>
    <source>
        <strain evidence="4 5">AF211</strain>
    </source>
</reference>
<gene>
    <name evidence="4" type="ORF">IB211_01323</name>
</gene>
<dbReference type="PANTHER" id="PTHR22916:SF51">
    <property type="entry name" value="GLYCOSYLTRANSFERASE EPSH-RELATED"/>
    <property type="match status" value="1"/>
</dbReference>
<feature type="domain" description="Glycosyltransferase 2-like" evidence="3">
    <location>
        <begin position="5"/>
        <end position="131"/>
    </location>
</feature>
<accession>A0A0S2W2X5</accession>
<dbReference type="SUPFAM" id="SSF53448">
    <property type="entry name" value="Nucleotide-diphospho-sugar transferases"/>
    <property type="match status" value="1"/>
</dbReference>
<organism evidence="4 5">
    <name type="scientific">Intestinimonas butyriciproducens</name>
    <dbReference type="NCBI Taxonomy" id="1297617"/>
    <lineage>
        <taxon>Bacteria</taxon>
        <taxon>Bacillati</taxon>
        <taxon>Bacillota</taxon>
        <taxon>Clostridia</taxon>
        <taxon>Eubacteriales</taxon>
        <taxon>Intestinimonas</taxon>
    </lineage>
</organism>
<dbReference type="CDD" id="cd00761">
    <property type="entry name" value="Glyco_tranf_GTA_type"/>
    <property type="match status" value="1"/>
</dbReference>
<evidence type="ECO:0000259" key="3">
    <source>
        <dbReference type="Pfam" id="PF00535"/>
    </source>
</evidence>
<dbReference type="RefSeq" id="WP_058117516.1">
    <property type="nucleotide sequence ID" value="NZ_CP011307.1"/>
</dbReference>
<dbReference type="PATRIC" id="fig|1297617.4.peg.1356"/>
<dbReference type="EMBL" id="CP011307">
    <property type="protein sequence ID" value="ALP93716.1"/>
    <property type="molecule type" value="Genomic_DNA"/>
</dbReference>
<dbReference type="Pfam" id="PF00535">
    <property type="entry name" value="Glycos_transf_2"/>
    <property type="match status" value="1"/>
</dbReference>
<evidence type="ECO:0000313" key="5">
    <source>
        <dbReference type="Proteomes" id="UP000064844"/>
    </source>
</evidence>
<dbReference type="KEGG" id="ibu:IB211_01323"/>
<name>A0A0S2W2X5_9FIRM</name>
<dbReference type="eggNOG" id="COG1216">
    <property type="taxonomic scope" value="Bacteria"/>
</dbReference>
<dbReference type="PANTHER" id="PTHR22916">
    <property type="entry name" value="GLYCOSYLTRANSFERASE"/>
    <property type="match status" value="1"/>
</dbReference>
<keyword evidence="5" id="KW-1185">Reference proteome</keyword>
<dbReference type="InterPro" id="IPR001173">
    <property type="entry name" value="Glyco_trans_2-like"/>
</dbReference>
<evidence type="ECO:0000256" key="2">
    <source>
        <dbReference type="ARBA" id="ARBA00022679"/>
    </source>
</evidence>
<dbReference type="Proteomes" id="UP000064844">
    <property type="component" value="Chromosome"/>
</dbReference>
<reference evidence="5" key="2">
    <citation type="submission" date="2015-04" db="EMBL/GenBank/DDBJ databases">
        <title>A butyrogenic pathway from the amino acid lysine in a human gut commensal.</title>
        <authorList>
            <person name="de Vos W.M."/>
            <person name="Bui N.T.P."/>
            <person name="Plugge C.M."/>
            <person name="Ritari J."/>
        </authorList>
    </citation>
    <scope>NUCLEOTIDE SEQUENCE [LARGE SCALE GENOMIC DNA]</scope>
    <source>
        <strain evidence="5">AF211</strain>
    </source>
</reference>
<keyword evidence="2 4" id="KW-0808">Transferase</keyword>